<protein>
    <recommendedName>
        <fullName evidence="1">Aminoglycoside phosphotransferase domain-containing protein</fullName>
    </recommendedName>
</protein>
<dbReference type="RefSeq" id="WP_203907655.1">
    <property type="nucleotide sequence ID" value="NZ_BONY01000009.1"/>
</dbReference>
<proteinExistence type="predicted"/>
<gene>
    <name evidence="2" type="ORF">Rhe02_18130</name>
</gene>
<keyword evidence="3" id="KW-1185">Reference proteome</keyword>
<dbReference type="SUPFAM" id="SSF56112">
    <property type="entry name" value="Protein kinase-like (PK-like)"/>
    <property type="match status" value="1"/>
</dbReference>
<evidence type="ECO:0000313" key="3">
    <source>
        <dbReference type="Proteomes" id="UP000612899"/>
    </source>
</evidence>
<name>A0A8J3VEZ0_9ACTN</name>
<sequence>MTADDAAGVQALLTEHDLGFTVRGRCAGGMQGGAWLLAHTGPPAQESLAVLKICRNESASRIPGLGQVIAAIRKAGYPTPEWLASGRFSDGSGYHIARLVPGRPSTPLTSDKTEMLLRVLESQAGLDPDPARDWCDHVMRPDPAQVPTCLVDRYQRLWDEAGPVRLPGGDMVHGDFNSCNIFLDETGVSGVIDIEALGSGTRVIDYAWLLREAYLEDYGEQVAAMIQRAGQAVAGPRVLAVCAVATVFDIVRFKLRHEPEAMPRIIAQLHHLADDLTAALP</sequence>
<evidence type="ECO:0000259" key="1">
    <source>
        <dbReference type="Pfam" id="PF01636"/>
    </source>
</evidence>
<dbReference type="InterPro" id="IPR002575">
    <property type="entry name" value="Aminoglycoside_PTrfase"/>
</dbReference>
<accession>A0A8J3VEZ0</accession>
<dbReference type="Pfam" id="PF01636">
    <property type="entry name" value="APH"/>
    <property type="match status" value="1"/>
</dbReference>
<dbReference type="AlphaFoldDB" id="A0A8J3VEZ0"/>
<dbReference type="Proteomes" id="UP000612899">
    <property type="component" value="Unassembled WGS sequence"/>
</dbReference>
<dbReference type="Gene3D" id="3.90.1200.10">
    <property type="match status" value="1"/>
</dbReference>
<comment type="caution">
    <text evidence="2">The sequence shown here is derived from an EMBL/GenBank/DDBJ whole genome shotgun (WGS) entry which is preliminary data.</text>
</comment>
<dbReference type="InterPro" id="IPR011009">
    <property type="entry name" value="Kinase-like_dom_sf"/>
</dbReference>
<dbReference type="EMBL" id="BONY01000009">
    <property type="protein sequence ID" value="GIH03746.1"/>
    <property type="molecule type" value="Genomic_DNA"/>
</dbReference>
<feature type="domain" description="Aminoglycoside phosphotransferase" evidence="1">
    <location>
        <begin position="49"/>
        <end position="239"/>
    </location>
</feature>
<organism evidence="2 3">
    <name type="scientific">Rhizocola hellebori</name>
    <dbReference type="NCBI Taxonomy" id="1392758"/>
    <lineage>
        <taxon>Bacteria</taxon>
        <taxon>Bacillati</taxon>
        <taxon>Actinomycetota</taxon>
        <taxon>Actinomycetes</taxon>
        <taxon>Micromonosporales</taxon>
        <taxon>Micromonosporaceae</taxon>
        <taxon>Rhizocola</taxon>
    </lineage>
</organism>
<evidence type="ECO:0000313" key="2">
    <source>
        <dbReference type="EMBL" id="GIH03746.1"/>
    </source>
</evidence>
<reference evidence="2" key="1">
    <citation type="submission" date="2021-01" db="EMBL/GenBank/DDBJ databases">
        <title>Whole genome shotgun sequence of Rhizocola hellebori NBRC 109834.</title>
        <authorList>
            <person name="Komaki H."/>
            <person name="Tamura T."/>
        </authorList>
    </citation>
    <scope>NUCLEOTIDE SEQUENCE</scope>
    <source>
        <strain evidence="2">NBRC 109834</strain>
    </source>
</reference>